<feature type="compositionally biased region" description="Polar residues" evidence="1">
    <location>
        <begin position="24"/>
        <end position="42"/>
    </location>
</feature>
<dbReference type="InterPro" id="IPR013491">
    <property type="entry name" value="Tape_meas_N"/>
</dbReference>
<evidence type="ECO:0000313" key="3">
    <source>
        <dbReference type="EMBL" id="MBB4287967.1"/>
    </source>
</evidence>
<sequence>MSGPAHQTVSVSLTAETSDFQQKFQVSQEDLETWRQSAQSAGTEARETARDLDALGDEATETGQRLDDLGDEAKDVGQQVKRAGDAFERATRPLDLLGTRARMSAVGLDVLDDAAARLPGPLATVARAIGPVGLALGAAAVAGGLAAAAIARAGDAYTAATGRLRAATGSLAAATDTYGQLYAAALDTGAALDDTVGAFVRFNIAAQAIGATRDEVAALVETVQKFGIVSGASTAEVSAGAQQLAQALASGRLQGDELRSILENMPLLAKALAENLGVSIGRLREMGAAGELTARRVFDALAEAGDEADRLFEAMPLTIERASATLETAWDRFLVKLDRGLGLSERIAAALAGAAEKLDDLSRTP</sequence>
<feature type="compositionally biased region" description="Basic and acidic residues" evidence="1">
    <location>
        <begin position="44"/>
        <end position="53"/>
    </location>
</feature>
<evidence type="ECO:0000256" key="1">
    <source>
        <dbReference type="SAM" id="MobiDB-lite"/>
    </source>
</evidence>
<dbReference type="NCBIfam" id="TIGR02675">
    <property type="entry name" value="tape_meas_nterm"/>
    <property type="match status" value="1"/>
</dbReference>
<feature type="region of interest" description="Disordered" evidence="1">
    <location>
        <begin position="24"/>
        <end position="57"/>
    </location>
</feature>
<evidence type="ECO:0000259" key="2">
    <source>
        <dbReference type="Pfam" id="PF20155"/>
    </source>
</evidence>
<feature type="domain" description="Tape measure protein N-terminal" evidence="2">
    <location>
        <begin position="149"/>
        <end position="338"/>
    </location>
</feature>
<protein>
    <submittedName>
        <fullName evidence="3">Tape measure domain-containing protein</fullName>
    </submittedName>
</protein>
<proteinExistence type="predicted"/>
<gene>
    <name evidence="3" type="ORF">GGD88_003735</name>
</gene>
<accession>A0A7W6S4E7</accession>
<dbReference type="EMBL" id="JACIGI010000075">
    <property type="protein sequence ID" value="MBB4287967.1"/>
    <property type="molecule type" value="Genomic_DNA"/>
</dbReference>
<comment type="caution">
    <text evidence="3">The sequence shown here is derived from an EMBL/GenBank/DDBJ whole genome shotgun (WGS) entry which is preliminary data.</text>
</comment>
<dbReference type="Pfam" id="PF20155">
    <property type="entry name" value="TMP_3"/>
    <property type="match status" value="1"/>
</dbReference>
<dbReference type="RefSeq" id="WP_184438242.1">
    <property type="nucleotide sequence ID" value="NZ_JACIGI010000075.1"/>
</dbReference>
<keyword evidence="4" id="KW-1185">Reference proteome</keyword>
<dbReference type="Proteomes" id="UP000555728">
    <property type="component" value="Unassembled WGS sequence"/>
</dbReference>
<dbReference type="AlphaFoldDB" id="A0A7W6S4E7"/>
<name>A0A7W6S4E7_9PROT</name>
<reference evidence="3 4" key="1">
    <citation type="submission" date="2020-08" db="EMBL/GenBank/DDBJ databases">
        <title>Genome sequencing of Purple Non-Sulfur Bacteria from various extreme environments.</title>
        <authorList>
            <person name="Mayer M."/>
        </authorList>
    </citation>
    <scope>NUCLEOTIDE SEQUENCE [LARGE SCALE GENOMIC DNA]</scope>
    <source>
        <strain evidence="3 4">JA135</strain>
    </source>
</reference>
<evidence type="ECO:0000313" key="4">
    <source>
        <dbReference type="Proteomes" id="UP000555728"/>
    </source>
</evidence>
<feature type="non-terminal residue" evidence="3">
    <location>
        <position position="365"/>
    </location>
</feature>
<organism evidence="3 4">
    <name type="scientific">Roseospira goensis</name>
    <dbReference type="NCBI Taxonomy" id="391922"/>
    <lineage>
        <taxon>Bacteria</taxon>
        <taxon>Pseudomonadati</taxon>
        <taxon>Pseudomonadota</taxon>
        <taxon>Alphaproteobacteria</taxon>
        <taxon>Rhodospirillales</taxon>
        <taxon>Rhodospirillaceae</taxon>
        <taxon>Roseospira</taxon>
    </lineage>
</organism>